<proteinExistence type="predicted"/>
<reference evidence="2" key="1">
    <citation type="journal article" date="2019" name="Int. J. Syst. Evol. Microbiol.">
        <title>The Global Catalogue of Microorganisms (GCM) 10K type strain sequencing project: providing services to taxonomists for standard genome sequencing and annotation.</title>
        <authorList>
            <consortium name="The Broad Institute Genomics Platform"/>
            <consortium name="The Broad Institute Genome Sequencing Center for Infectious Disease"/>
            <person name="Wu L."/>
            <person name="Ma J."/>
        </authorList>
    </citation>
    <scope>NUCLEOTIDE SEQUENCE [LARGE SCALE GENOMIC DNA]</scope>
    <source>
        <strain evidence="2">CCUG 63830</strain>
    </source>
</reference>
<keyword evidence="2" id="KW-1185">Reference proteome</keyword>
<dbReference type="InterPro" id="IPR017853">
    <property type="entry name" value="GH"/>
</dbReference>
<protein>
    <recommendedName>
        <fullName evidence="3">Alpha-galactosidase</fullName>
    </recommendedName>
</protein>
<name>A0ABW1ZGS9_9DEIO</name>
<evidence type="ECO:0000313" key="2">
    <source>
        <dbReference type="Proteomes" id="UP001596317"/>
    </source>
</evidence>
<comment type="caution">
    <text evidence="1">The sequence shown here is derived from an EMBL/GenBank/DDBJ whole genome shotgun (WGS) entry which is preliminary data.</text>
</comment>
<dbReference type="RefSeq" id="WP_380054085.1">
    <property type="nucleotide sequence ID" value="NZ_JBHSWB010000001.1"/>
</dbReference>
<dbReference type="Gene3D" id="3.20.20.70">
    <property type="entry name" value="Aldolase class I"/>
    <property type="match status" value="1"/>
</dbReference>
<evidence type="ECO:0008006" key="3">
    <source>
        <dbReference type="Google" id="ProtNLM"/>
    </source>
</evidence>
<evidence type="ECO:0000313" key="1">
    <source>
        <dbReference type="EMBL" id="MFC6659487.1"/>
    </source>
</evidence>
<sequence length="287" mass="32060">MREWTLNVNPAEVRVLVSGFQSWSEAELRPLTDTQAVPLMRWRHEQGHDPGFLPSGQAGVWRSHTMLALVRPDGSGWVGMAGDATQTFIQWEARAHGDHITVTCALEGPEVPLHWEDTRDVIATLEARAADLGQAMHARTPTPLRVWCSWYSYYRAVTLEAMLDNARRARAAGLPFDVFQLDDGFQADLGDWTEPSAHFGGHARDLPAPCRPWATPRACGWRRFWPRPPRACLLSTRTGCCAAKAASRCRWATTGAGRTLRWTPPTPRYWRGCANWQPPRAAGATPT</sequence>
<dbReference type="InterPro" id="IPR013785">
    <property type="entry name" value="Aldolase_TIM"/>
</dbReference>
<dbReference type="SUPFAM" id="SSF51445">
    <property type="entry name" value="(Trans)glycosidases"/>
    <property type="match status" value="1"/>
</dbReference>
<gene>
    <name evidence="1" type="ORF">ACFP90_03200</name>
</gene>
<accession>A0ABW1ZGS9</accession>
<organism evidence="1 2">
    <name type="scientific">Deinococcus multiflagellatus</name>
    <dbReference type="NCBI Taxonomy" id="1656887"/>
    <lineage>
        <taxon>Bacteria</taxon>
        <taxon>Thermotogati</taxon>
        <taxon>Deinococcota</taxon>
        <taxon>Deinococci</taxon>
        <taxon>Deinococcales</taxon>
        <taxon>Deinococcaceae</taxon>
        <taxon>Deinococcus</taxon>
    </lineage>
</organism>
<dbReference type="EMBL" id="JBHSWB010000001">
    <property type="protein sequence ID" value="MFC6659487.1"/>
    <property type="molecule type" value="Genomic_DNA"/>
</dbReference>
<dbReference type="Proteomes" id="UP001596317">
    <property type="component" value="Unassembled WGS sequence"/>
</dbReference>